<keyword evidence="5" id="KW-1185">Reference proteome</keyword>
<dbReference type="InterPro" id="IPR011008">
    <property type="entry name" value="Dimeric_a/b-barrel"/>
</dbReference>
<evidence type="ECO:0000313" key="4">
    <source>
        <dbReference type="EMBL" id="MEY8038947.1"/>
    </source>
</evidence>
<dbReference type="Proteomes" id="UP001564626">
    <property type="component" value="Unassembled WGS sequence"/>
</dbReference>
<gene>
    <name evidence="4" type="ORF">AB8O55_06030</name>
</gene>
<dbReference type="InterPro" id="IPR005545">
    <property type="entry name" value="YCII"/>
</dbReference>
<evidence type="ECO:0000256" key="2">
    <source>
        <dbReference type="SAM" id="MobiDB-lite"/>
    </source>
</evidence>
<dbReference type="RefSeq" id="WP_369774606.1">
    <property type="nucleotide sequence ID" value="NZ_JBGEHV010000007.1"/>
</dbReference>
<accession>A0ABV4CG18</accession>
<sequence length="161" mass="17158">MPATAAGTTDPHPAGAHYAGGADRSQEDPRVKYLLLIYSNPENWEHPTYLRAPEFLALPEEERAELTRQAEAGHAEITESGELLGGQALAAPSLSRTVRVRDGTLAATDGPFIETKEQLAGYLVVDCASPERAAEIAARIPDARFAAVEVRPLAEPSGQDG</sequence>
<evidence type="ECO:0000313" key="5">
    <source>
        <dbReference type="Proteomes" id="UP001564626"/>
    </source>
</evidence>
<proteinExistence type="inferred from homology"/>
<protein>
    <submittedName>
        <fullName evidence="4">YciI family protein</fullName>
    </submittedName>
</protein>
<organism evidence="4 5">
    <name type="scientific">Saccharopolyspora cebuensis</name>
    <dbReference type="NCBI Taxonomy" id="418759"/>
    <lineage>
        <taxon>Bacteria</taxon>
        <taxon>Bacillati</taxon>
        <taxon>Actinomycetota</taxon>
        <taxon>Actinomycetes</taxon>
        <taxon>Pseudonocardiales</taxon>
        <taxon>Pseudonocardiaceae</taxon>
        <taxon>Saccharopolyspora</taxon>
    </lineage>
</organism>
<feature type="domain" description="YCII-related" evidence="3">
    <location>
        <begin position="32"/>
        <end position="153"/>
    </location>
</feature>
<dbReference type="SUPFAM" id="SSF54909">
    <property type="entry name" value="Dimeric alpha+beta barrel"/>
    <property type="match status" value="1"/>
</dbReference>
<name>A0ABV4CG18_9PSEU</name>
<dbReference type="Gene3D" id="3.30.70.1060">
    <property type="entry name" value="Dimeric alpha+beta barrel"/>
    <property type="match status" value="1"/>
</dbReference>
<comment type="caution">
    <text evidence="4">The sequence shown here is derived from an EMBL/GenBank/DDBJ whole genome shotgun (WGS) entry which is preliminary data.</text>
</comment>
<evidence type="ECO:0000259" key="3">
    <source>
        <dbReference type="Pfam" id="PF03795"/>
    </source>
</evidence>
<feature type="region of interest" description="Disordered" evidence="2">
    <location>
        <begin position="1"/>
        <end position="26"/>
    </location>
</feature>
<dbReference type="Pfam" id="PF03795">
    <property type="entry name" value="YCII"/>
    <property type="match status" value="1"/>
</dbReference>
<evidence type="ECO:0000256" key="1">
    <source>
        <dbReference type="ARBA" id="ARBA00007689"/>
    </source>
</evidence>
<dbReference type="PANTHER" id="PTHR35174">
    <property type="entry name" value="BLL7171 PROTEIN-RELATED"/>
    <property type="match status" value="1"/>
</dbReference>
<dbReference type="EMBL" id="JBGEHV010000007">
    <property type="protein sequence ID" value="MEY8038947.1"/>
    <property type="molecule type" value="Genomic_DNA"/>
</dbReference>
<feature type="compositionally biased region" description="Low complexity" evidence="2">
    <location>
        <begin position="11"/>
        <end position="22"/>
    </location>
</feature>
<dbReference type="PANTHER" id="PTHR35174:SF3">
    <property type="entry name" value="BLL7171 PROTEIN"/>
    <property type="match status" value="1"/>
</dbReference>
<comment type="similarity">
    <text evidence="1">Belongs to the YciI family.</text>
</comment>
<reference evidence="4 5" key="1">
    <citation type="submission" date="2024-08" db="EMBL/GenBank/DDBJ databases">
        <title>Genome mining of Saccharopolyspora cebuensis PGLac3 from Nigerian medicinal plant.</title>
        <authorList>
            <person name="Ezeobiora C.E."/>
            <person name="Igbokwe N.H."/>
            <person name="Amin D.H."/>
            <person name="Mendie U.E."/>
        </authorList>
    </citation>
    <scope>NUCLEOTIDE SEQUENCE [LARGE SCALE GENOMIC DNA]</scope>
    <source>
        <strain evidence="4 5">PGLac3</strain>
    </source>
</reference>